<protein>
    <submittedName>
        <fullName evidence="2">Uncharacterized protein</fullName>
    </submittedName>
</protein>
<evidence type="ECO:0000313" key="2">
    <source>
        <dbReference type="EMBL" id="GFU05277.1"/>
    </source>
</evidence>
<dbReference type="AlphaFoldDB" id="A0A8X6UCQ4"/>
<keyword evidence="1" id="KW-1133">Transmembrane helix</keyword>
<comment type="caution">
    <text evidence="2">The sequence shown here is derived from an EMBL/GenBank/DDBJ whole genome shotgun (WGS) entry which is preliminary data.</text>
</comment>
<sequence length="52" mass="5815">MAKVAGCYTHTRVATSIYKVMLHATVINIVVVGWWLLLVAIHSHILVAGYYM</sequence>
<name>A0A8X6UCQ4_NEPPI</name>
<dbReference type="Proteomes" id="UP000887013">
    <property type="component" value="Unassembled WGS sequence"/>
</dbReference>
<proteinExistence type="predicted"/>
<reference evidence="2" key="1">
    <citation type="submission" date="2020-08" db="EMBL/GenBank/DDBJ databases">
        <title>Multicomponent nature underlies the extraordinary mechanical properties of spider dragline silk.</title>
        <authorList>
            <person name="Kono N."/>
            <person name="Nakamura H."/>
            <person name="Mori M."/>
            <person name="Yoshida Y."/>
            <person name="Ohtoshi R."/>
            <person name="Malay A.D."/>
            <person name="Moran D.A.P."/>
            <person name="Tomita M."/>
            <person name="Numata K."/>
            <person name="Arakawa K."/>
        </authorList>
    </citation>
    <scope>NUCLEOTIDE SEQUENCE</scope>
</reference>
<evidence type="ECO:0000256" key="1">
    <source>
        <dbReference type="SAM" id="Phobius"/>
    </source>
</evidence>
<organism evidence="2 3">
    <name type="scientific">Nephila pilipes</name>
    <name type="common">Giant wood spider</name>
    <name type="synonym">Nephila maculata</name>
    <dbReference type="NCBI Taxonomy" id="299642"/>
    <lineage>
        <taxon>Eukaryota</taxon>
        <taxon>Metazoa</taxon>
        <taxon>Ecdysozoa</taxon>
        <taxon>Arthropoda</taxon>
        <taxon>Chelicerata</taxon>
        <taxon>Arachnida</taxon>
        <taxon>Araneae</taxon>
        <taxon>Araneomorphae</taxon>
        <taxon>Entelegynae</taxon>
        <taxon>Araneoidea</taxon>
        <taxon>Nephilidae</taxon>
        <taxon>Nephila</taxon>
    </lineage>
</organism>
<dbReference type="EMBL" id="BMAW01123868">
    <property type="protein sequence ID" value="GFU05277.1"/>
    <property type="molecule type" value="Genomic_DNA"/>
</dbReference>
<evidence type="ECO:0000313" key="3">
    <source>
        <dbReference type="Proteomes" id="UP000887013"/>
    </source>
</evidence>
<gene>
    <name evidence="2" type="ORF">NPIL_258811</name>
</gene>
<keyword evidence="3" id="KW-1185">Reference proteome</keyword>
<keyword evidence="1" id="KW-0812">Transmembrane</keyword>
<feature type="transmembrane region" description="Helical" evidence="1">
    <location>
        <begin position="26"/>
        <end position="51"/>
    </location>
</feature>
<keyword evidence="1" id="KW-0472">Membrane</keyword>
<accession>A0A8X6UCQ4</accession>
<feature type="non-terminal residue" evidence="2">
    <location>
        <position position="52"/>
    </location>
</feature>